<sequence>MTVLIAAVALVATLCTLNLVLTLGVVKRLREHTEILGSVKGEPVRLEVGAEVGEFATSTTLGEPVAHDLVAGPVLFGFFSPTCEPCRDKLPRFVEYARRQPGGRSQVIATVVCDGEGAATGDTAAEFVTELSRVAQVVVEESDGPLGTAFAVRAFPSVLRADRASDGRLLVVDDDVSLGHPAGVTA</sequence>
<dbReference type="Proteomes" id="UP001553843">
    <property type="component" value="Unassembled WGS sequence"/>
</dbReference>
<dbReference type="Gene3D" id="3.40.30.10">
    <property type="entry name" value="Glutaredoxin"/>
    <property type="match status" value="1"/>
</dbReference>
<dbReference type="SUPFAM" id="SSF52833">
    <property type="entry name" value="Thioredoxin-like"/>
    <property type="match status" value="1"/>
</dbReference>
<feature type="domain" description="Thioredoxin" evidence="1">
    <location>
        <begin position="46"/>
        <end position="186"/>
    </location>
</feature>
<gene>
    <name evidence="2" type="ORF">AB0887_09410</name>
</gene>
<protein>
    <recommendedName>
        <fullName evidence="1">Thioredoxin domain-containing protein</fullName>
    </recommendedName>
</protein>
<dbReference type="InterPro" id="IPR036249">
    <property type="entry name" value="Thioredoxin-like_sf"/>
</dbReference>
<evidence type="ECO:0000259" key="1">
    <source>
        <dbReference type="PROSITE" id="PS51352"/>
    </source>
</evidence>
<evidence type="ECO:0000313" key="2">
    <source>
        <dbReference type="EMBL" id="MEW2362165.1"/>
    </source>
</evidence>
<proteinExistence type="predicted"/>
<dbReference type="InterPro" id="IPR013766">
    <property type="entry name" value="Thioredoxin_domain"/>
</dbReference>
<dbReference type="EMBL" id="JBEYRS010000003">
    <property type="protein sequence ID" value="MEW2362165.1"/>
    <property type="molecule type" value="Genomic_DNA"/>
</dbReference>
<evidence type="ECO:0000313" key="3">
    <source>
        <dbReference type="Proteomes" id="UP001553843"/>
    </source>
</evidence>
<name>A0ABV3LRS1_9ACTN</name>
<dbReference type="PROSITE" id="PS51352">
    <property type="entry name" value="THIOREDOXIN_2"/>
    <property type="match status" value="1"/>
</dbReference>
<keyword evidence="3" id="KW-1185">Reference proteome</keyword>
<dbReference type="RefSeq" id="WP_359771265.1">
    <property type="nucleotide sequence ID" value="NZ_JBEYRR010000001.1"/>
</dbReference>
<organism evidence="2 3">
    <name type="scientific">Streptomyces huasconensis</name>
    <dbReference type="NCBI Taxonomy" id="1854574"/>
    <lineage>
        <taxon>Bacteria</taxon>
        <taxon>Bacillati</taxon>
        <taxon>Actinomycetota</taxon>
        <taxon>Actinomycetes</taxon>
        <taxon>Kitasatosporales</taxon>
        <taxon>Streptomycetaceae</taxon>
        <taxon>Streptomyces</taxon>
    </lineage>
</organism>
<accession>A0ABV3LRS1</accession>
<comment type="caution">
    <text evidence="2">The sequence shown here is derived from an EMBL/GenBank/DDBJ whole genome shotgun (WGS) entry which is preliminary data.</text>
</comment>
<reference evidence="2 3" key="1">
    <citation type="submission" date="2024-06" db="EMBL/GenBank/DDBJ databases">
        <title>The Natural Products Discovery Center: Release of the First 8490 Sequenced Strains for Exploring Actinobacteria Biosynthetic Diversity.</title>
        <authorList>
            <person name="Kalkreuter E."/>
            <person name="Kautsar S.A."/>
            <person name="Yang D."/>
            <person name="Bader C.D."/>
            <person name="Teijaro C.N."/>
            <person name="Fluegel L."/>
            <person name="Davis C.M."/>
            <person name="Simpson J.R."/>
            <person name="Lauterbach L."/>
            <person name="Steele A.D."/>
            <person name="Gui C."/>
            <person name="Meng S."/>
            <person name="Li G."/>
            <person name="Viehrig K."/>
            <person name="Ye F."/>
            <person name="Su P."/>
            <person name="Kiefer A.F."/>
            <person name="Nichols A."/>
            <person name="Cepeda A.J."/>
            <person name="Yan W."/>
            <person name="Fan B."/>
            <person name="Jiang Y."/>
            <person name="Adhikari A."/>
            <person name="Zheng C.-J."/>
            <person name="Schuster L."/>
            <person name="Cowan T.M."/>
            <person name="Smanski M.J."/>
            <person name="Chevrette M.G."/>
            <person name="De Carvalho L.P.S."/>
            <person name="Shen B."/>
        </authorList>
    </citation>
    <scope>NUCLEOTIDE SEQUENCE [LARGE SCALE GENOMIC DNA]</scope>
    <source>
        <strain evidence="2 3">NPDC047833</strain>
    </source>
</reference>